<evidence type="ECO:0000256" key="2">
    <source>
        <dbReference type="PROSITE-ProRule" id="PRU00023"/>
    </source>
</evidence>
<dbReference type="InterPro" id="IPR027417">
    <property type="entry name" value="P-loop_NTPase"/>
</dbReference>
<dbReference type="PROSITE" id="PS50088">
    <property type="entry name" value="ANK_REPEAT"/>
    <property type="match status" value="4"/>
</dbReference>
<proteinExistence type="predicted"/>
<dbReference type="Pfam" id="PF12796">
    <property type="entry name" value="Ank_2"/>
    <property type="match status" value="1"/>
</dbReference>
<name>A0A8J2IHW7_9PLEO</name>
<dbReference type="PANTHER" id="PTHR10039">
    <property type="entry name" value="AMELOGENIN"/>
    <property type="match status" value="1"/>
</dbReference>
<evidence type="ECO:0000313" key="4">
    <source>
        <dbReference type="EMBL" id="CAG5179469.1"/>
    </source>
</evidence>
<evidence type="ECO:0000256" key="1">
    <source>
        <dbReference type="ARBA" id="ARBA00022737"/>
    </source>
</evidence>
<comment type="caution">
    <text evidence="4">The sequence shown here is derived from an EMBL/GenBank/DDBJ whole genome shotgun (WGS) entry which is preliminary data.</text>
</comment>
<dbReference type="RefSeq" id="XP_043172862.1">
    <property type="nucleotide sequence ID" value="XM_043316927.1"/>
</dbReference>
<dbReference type="OrthoDB" id="5418336at2759"/>
<dbReference type="AlphaFoldDB" id="A0A8J2IHW7"/>
<dbReference type="InterPro" id="IPR007111">
    <property type="entry name" value="NACHT_NTPase"/>
</dbReference>
<accession>A0A8J2IHW7</accession>
<dbReference type="InterPro" id="IPR054471">
    <property type="entry name" value="GPIID_WHD"/>
</dbReference>
<keyword evidence="5" id="KW-1185">Reference proteome</keyword>
<dbReference type="SUPFAM" id="SSF48403">
    <property type="entry name" value="Ankyrin repeat"/>
    <property type="match status" value="1"/>
</dbReference>
<sequence length="756" mass="84061">MDLRPMQGISSIVRLALPVTTFKVDETEQAAVACHHALFLTNSNIDRESVISVKGTRVEGTCEWITQDVSYRAWLNGQSNGSNNDNTRLLWISGGPGKGKTMMSVFLTEELERHTASIPDAELVFFFCSAQDEKRNTAVAVLRGLIYQIIEKRRQLVKYALPYFDKPKEAKQTLLSLEALWVIFSKLIADPELGTVFCVLDGLDECEESKLSVLLQRIVGLLDGDTLSSTKGSFKLAIISRDMPDLHSCTRIRLDPDNDEKVVRDIELFVCARVAELSVIKGFGGELSASVQETLLARAEGTFLWVGFAMHELSQKQTPSEILEALEELPSGLPAIYGRMLQRISPKQQERSLAILRWTTLAARPLHLQELAAAIDLQTSSSLVSIEQATRDAIAICGPLLRIREQEVSLVHQSARDYLLRKECDKDAALEAFRLETEHSHLELAQKCLYCIASSGLQCRATDLDAELQPLESPLLRYATIYWPEHARSCSSLATELFDPYGFFLQKEPALRVHWWQTYQTITTGFPSKPPPLLHMACILQIIPWIEAILTTKSWIPIRRRLSRRAGNAWDTALHIAAKGGNEAVIRLLVEFGADVNAKNVEGHTALHLVADRGHEAGARLLVDRANVNAKTNLGATALHFAAEQGHEAIVRLLVDRTDVTAKDLIGNTVLHYAALQGNKAVVQLLLDRGLDIKMRNYSGMTALHLAVKEKNEAMVPLLASLGADVNTKEDLFDTLMHSWKLPSQKGFMGKDWLAA</sequence>
<feature type="repeat" description="ANK" evidence="2">
    <location>
        <begin position="569"/>
        <end position="601"/>
    </location>
</feature>
<dbReference type="PROSITE" id="PS50297">
    <property type="entry name" value="ANK_REP_REGION"/>
    <property type="match status" value="4"/>
</dbReference>
<evidence type="ECO:0000313" key="5">
    <source>
        <dbReference type="Proteomes" id="UP000676310"/>
    </source>
</evidence>
<dbReference type="Pfam" id="PF22939">
    <property type="entry name" value="WHD_GPIID"/>
    <property type="match status" value="1"/>
</dbReference>
<dbReference type="SUPFAM" id="SSF52540">
    <property type="entry name" value="P-loop containing nucleoside triphosphate hydrolases"/>
    <property type="match status" value="1"/>
</dbReference>
<dbReference type="Gene3D" id="3.40.50.300">
    <property type="entry name" value="P-loop containing nucleotide triphosphate hydrolases"/>
    <property type="match status" value="1"/>
</dbReference>
<organism evidence="4 5">
    <name type="scientific">Alternaria atra</name>
    <dbReference type="NCBI Taxonomy" id="119953"/>
    <lineage>
        <taxon>Eukaryota</taxon>
        <taxon>Fungi</taxon>
        <taxon>Dikarya</taxon>
        <taxon>Ascomycota</taxon>
        <taxon>Pezizomycotina</taxon>
        <taxon>Dothideomycetes</taxon>
        <taxon>Pleosporomycetidae</taxon>
        <taxon>Pleosporales</taxon>
        <taxon>Pleosporineae</taxon>
        <taxon>Pleosporaceae</taxon>
        <taxon>Alternaria</taxon>
        <taxon>Alternaria sect. Ulocladioides</taxon>
    </lineage>
</organism>
<dbReference type="Proteomes" id="UP000676310">
    <property type="component" value="Unassembled WGS sequence"/>
</dbReference>
<dbReference type="PRINTS" id="PR01415">
    <property type="entry name" value="ANKYRIN"/>
</dbReference>
<dbReference type="PROSITE" id="PS50837">
    <property type="entry name" value="NACHT"/>
    <property type="match status" value="1"/>
</dbReference>
<dbReference type="Pfam" id="PF24883">
    <property type="entry name" value="NPHP3_N"/>
    <property type="match status" value="1"/>
</dbReference>
<reference evidence="4" key="1">
    <citation type="submission" date="2021-05" db="EMBL/GenBank/DDBJ databases">
        <authorList>
            <person name="Stam R."/>
        </authorList>
    </citation>
    <scope>NUCLEOTIDE SEQUENCE</scope>
    <source>
        <strain evidence="4">CS162</strain>
    </source>
</reference>
<keyword evidence="1" id="KW-0677">Repeat</keyword>
<dbReference type="Gene3D" id="1.25.40.20">
    <property type="entry name" value="Ankyrin repeat-containing domain"/>
    <property type="match status" value="2"/>
</dbReference>
<dbReference type="SMART" id="SM00248">
    <property type="entry name" value="ANK"/>
    <property type="match status" value="5"/>
</dbReference>
<feature type="domain" description="NACHT" evidence="3">
    <location>
        <begin position="88"/>
        <end position="241"/>
    </location>
</feature>
<dbReference type="InterPro" id="IPR002110">
    <property type="entry name" value="Ankyrin_rpt"/>
</dbReference>
<dbReference type="EMBL" id="CAJRGZ010000023">
    <property type="protein sequence ID" value="CAG5179469.1"/>
    <property type="molecule type" value="Genomic_DNA"/>
</dbReference>
<gene>
    <name evidence="4" type="ORF">ALTATR162_LOCUS9294</name>
</gene>
<dbReference type="InterPro" id="IPR036770">
    <property type="entry name" value="Ankyrin_rpt-contain_sf"/>
</dbReference>
<evidence type="ECO:0000259" key="3">
    <source>
        <dbReference type="PROSITE" id="PS50837"/>
    </source>
</evidence>
<feature type="repeat" description="ANK" evidence="2">
    <location>
        <begin position="699"/>
        <end position="731"/>
    </location>
</feature>
<dbReference type="Pfam" id="PF13637">
    <property type="entry name" value="Ank_4"/>
    <property type="match status" value="1"/>
</dbReference>
<dbReference type="GeneID" id="67021499"/>
<feature type="repeat" description="ANK" evidence="2">
    <location>
        <begin position="634"/>
        <end position="657"/>
    </location>
</feature>
<feature type="repeat" description="ANK" evidence="2">
    <location>
        <begin position="666"/>
        <end position="698"/>
    </location>
</feature>
<dbReference type="PANTHER" id="PTHR10039:SF14">
    <property type="entry name" value="NACHT DOMAIN-CONTAINING PROTEIN"/>
    <property type="match status" value="1"/>
</dbReference>
<dbReference type="InterPro" id="IPR056884">
    <property type="entry name" value="NPHP3-like_N"/>
</dbReference>
<protein>
    <recommendedName>
        <fullName evidence="3">NACHT domain-containing protein</fullName>
    </recommendedName>
</protein>
<keyword evidence="2" id="KW-0040">ANK repeat</keyword>